<dbReference type="GO" id="GO:0016788">
    <property type="term" value="F:hydrolase activity, acting on ester bonds"/>
    <property type="evidence" value="ECO:0007669"/>
    <property type="project" value="UniProtKB-ARBA"/>
</dbReference>
<evidence type="ECO:0000313" key="1">
    <source>
        <dbReference type="EMBL" id="OYQ47411.1"/>
    </source>
</evidence>
<dbReference type="Proteomes" id="UP000216035">
    <property type="component" value="Unassembled WGS sequence"/>
</dbReference>
<dbReference type="SUPFAM" id="SSF52266">
    <property type="entry name" value="SGNH hydrolase"/>
    <property type="match status" value="1"/>
</dbReference>
<organism evidence="1 2">
    <name type="scientific">Flavobacterium aurantiibacter</name>
    <dbReference type="NCBI Taxonomy" id="2023067"/>
    <lineage>
        <taxon>Bacteria</taxon>
        <taxon>Pseudomonadati</taxon>
        <taxon>Bacteroidota</taxon>
        <taxon>Flavobacteriia</taxon>
        <taxon>Flavobacteriales</taxon>
        <taxon>Flavobacteriaceae</taxon>
        <taxon>Flavobacterium</taxon>
    </lineage>
</organism>
<dbReference type="EMBL" id="NOXX01000145">
    <property type="protein sequence ID" value="OYQ47411.1"/>
    <property type="molecule type" value="Genomic_DNA"/>
</dbReference>
<comment type="caution">
    <text evidence="1">The sequence shown here is derived from an EMBL/GenBank/DDBJ whole genome shotgun (WGS) entry which is preliminary data.</text>
</comment>
<dbReference type="RefSeq" id="WP_094485314.1">
    <property type="nucleotide sequence ID" value="NZ_NOXX01000145.1"/>
</dbReference>
<dbReference type="InterPro" id="IPR036514">
    <property type="entry name" value="SGNH_hydro_sf"/>
</dbReference>
<protein>
    <recommendedName>
        <fullName evidence="3">SGNH hydrolase-type esterase domain-containing protein</fullName>
    </recommendedName>
</protein>
<keyword evidence="2" id="KW-1185">Reference proteome</keyword>
<name>A0A256A192_9FLAO</name>
<proteinExistence type="predicted"/>
<dbReference type="AlphaFoldDB" id="A0A256A192"/>
<dbReference type="Gene3D" id="3.40.50.1110">
    <property type="entry name" value="SGNH hydrolase"/>
    <property type="match status" value="1"/>
</dbReference>
<reference evidence="1 2" key="1">
    <citation type="submission" date="2017-07" db="EMBL/GenBank/DDBJ databases">
        <title>Flavobacterium cyanobacteriorum sp. nov., isolated from cyanobacterial aggregates in a eutrophic lake.</title>
        <authorList>
            <person name="Cai H."/>
        </authorList>
    </citation>
    <scope>NUCLEOTIDE SEQUENCE [LARGE SCALE GENOMIC DNA]</scope>
    <source>
        <strain evidence="1 2">TH167</strain>
    </source>
</reference>
<evidence type="ECO:0000313" key="2">
    <source>
        <dbReference type="Proteomes" id="UP000216035"/>
    </source>
</evidence>
<dbReference type="OrthoDB" id="9810515at2"/>
<evidence type="ECO:0008006" key="3">
    <source>
        <dbReference type="Google" id="ProtNLM"/>
    </source>
</evidence>
<sequence>MQQSSFFKSFLILFLAAILFVVAKPYLPKKLFPEQQATANQVVDSTVIEAISEAEATDELNYAEADSMGNQPIVYVDESGIQFPSETAQSYTGNQHLISFYEKLRLLESNPNQSVRIAYFGDSMTDGDLIVQDLRSAFQSQFGGTGVGFVPLVSESAGSRSSVKHSFGGSWKDQNFVTSKYSRYAFGINGHVFYPTDSLAWVRYEAGRQANVASLPNPTLFYGTSRKNGRLKVTYGKDSLWYKLDGNLALNTLRIGKSDLKKFRADFIEADSIPIYGFNFDNGKGVHIDNFSQRGNSGMPLSKLNPQLLNQFQKKLGYDLIILHYGTNVLNYGTKNYNWYQRGMQKAIANLRAGFPGVPILLISAADKATKYDMEMRTDSAVVPLTLAQRKLAVETRSGFINLFELMGGNGSMVRWVDEAPALANKDYTHFNFRGAKKVASLFYQKLQSGFITYKRLKSKVATEAVLPENDSIPDEEM</sequence>
<dbReference type="Gene3D" id="2.60.120.1360">
    <property type="match status" value="1"/>
</dbReference>
<gene>
    <name evidence="1" type="ORF">CHX27_03140</name>
</gene>
<accession>A0A256A192</accession>